<evidence type="ECO:0000313" key="4">
    <source>
        <dbReference type="Proteomes" id="UP000193986"/>
    </source>
</evidence>
<proteinExistence type="predicted"/>
<feature type="signal peptide" evidence="2">
    <location>
        <begin position="1"/>
        <end position="22"/>
    </location>
</feature>
<feature type="region of interest" description="Disordered" evidence="1">
    <location>
        <begin position="78"/>
        <end position="104"/>
    </location>
</feature>
<accession>A0A1Y2B7Z1</accession>
<evidence type="ECO:0000256" key="2">
    <source>
        <dbReference type="SAM" id="SignalP"/>
    </source>
</evidence>
<keyword evidence="4" id="KW-1185">Reference proteome</keyword>
<evidence type="ECO:0000313" key="3">
    <source>
        <dbReference type="EMBL" id="ORY30816.1"/>
    </source>
</evidence>
<gene>
    <name evidence="3" type="ORF">BCR39DRAFT_528486</name>
</gene>
<feature type="compositionally biased region" description="Polar residues" evidence="1">
    <location>
        <begin position="182"/>
        <end position="195"/>
    </location>
</feature>
<feature type="region of interest" description="Disordered" evidence="1">
    <location>
        <begin position="170"/>
        <end position="195"/>
    </location>
</feature>
<reference evidence="3 4" key="1">
    <citation type="submission" date="2016-07" db="EMBL/GenBank/DDBJ databases">
        <title>Pervasive Adenine N6-methylation of Active Genes in Fungi.</title>
        <authorList>
            <consortium name="DOE Joint Genome Institute"/>
            <person name="Mondo S.J."/>
            <person name="Dannebaum R.O."/>
            <person name="Kuo R.C."/>
            <person name="Labutti K."/>
            <person name="Haridas S."/>
            <person name="Kuo A."/>
            <person name="Salamov A."/>
            <person name="Ahrendt S.R."/>
            <person name="Lipzen A."/>
            <person name="Sullivan W."/>
            <person name="Andreopoulos W.B."/>
            <person name="Clum A."/>
            <person name="Lindquist E."/>
            <person name="Daum C."/>
            <person name="Ramamoorthy G.K."/>
            <person name="Gryganskyi A."/>
            <person name="Culley D."/>
            <person name="Magnuson J.K."/>
            <person name="James T.Y."/>
            <person name="O'Malley M.A."/>
            <person name="Stajich J.E."/>
            <person name="Spatafora J.W."/>
            <person name="Visel A."/>
            <person name="Grigoriev I.V."/>
        </authorList>
    </citation>
    <scope>NUCLEOTIDE SEQUENCE [LARGE SCALE GENOMIC DNA]</scope>
    <source>
        <strain evidence="3 4">68-887.2</strain>
    </source>
</reference>
<dbReference type="EMBL" id="MCFC01000018">
    <property type="protein sequence ID" value="ORY30816.1"/>
    <property type="molecule type" value="Genomic_DNA"/>
</dbReference>
<sequence>MRTSTLLTAVAIWGSTVGLTEANTPGSDAPTRRTYLSYCKDEVWQAHVDSSRHVLYQTPMTEKEWRRGNRAVGCSARFVSQGERPTQESNHDTEEGDDTPEERTQRCKDLVWDSALRRHLETPSLTDPQSLANAEAHLKTLECVDEYVRDMKGSQASEVSDVDSYFVSRPPSAVPTLGSPKATLSPSVSWNRQEL</sequence>
<dbReference type="AlphaFoldDB" id="A0A1Y2B7Z1"/>
<protein>
    <submittedName>
        <fullName evidence="3">Uncharacterized protein</fullName>
    </submittedName>
</protein>
<organism evidence="3 4">
    <name type="scientific">Naematelia encephala</name>
    <dbReference type="NCBI Taxonomy" id="71784"/>
    <lineage>
        <taxon>Eukaryota</taxon>
        <taxon>Fungi</taxon>
        <taxon>Dikarya</taxon>
        <taxon>Basidiomycota</taxon>
        <taxon>Agaricomycotina</taxon>
        <taxon>Tremellomycetes</taxon>
        <taxon>Tremellales</taxon>
        <taxon>Naemateliaceae</taxon>
        <taxon>Naematelia</taxon>
    </lineage>
</organism>
<comment type="caution">
    <text evidence="3">The sequence shown here is derived from an EMBL/GenBank/DDBJ whole genome shotgun (WGS) entry which is preliminary data.</text>
</comment>
<name>A0A1Y2B7Z1_9TREE</name>
<dbReference type="InParanoid" id="A0A1Y2B7Z1"/>
<feature type="chain" id="PRO_5013254406" evidence="2">
    <location>
        <begin position="23"/>
        <end position="195"/>
    </location>
</feature>
<dbReference type="Proteomes" id="UP000193986">
    <property type="component" value="Unassembled WGS sequence"/>
</dbReference>
<evidence type="ECO:0000256" key="1">
    <source>
        <dbReference type="SAM" id="MobiDB-lite"/>
    </source>
</evidence>
<keyword evidence="2" id="KW-0732">Signal</keyword>